<dbReference type="RefSeq" id="WP_144279280.1">
    <property type="nucleotide sequence ID" value="NZ_CP041730.1"/>
</dbReference>
<dbReference type="Proteomes" id="UP000317550">
    <property type="component" value="Chromosome"/>
</dbReference>
<organism evidence="1 2">
    <name type="scientific">Chitinimonas arctica</name>
    <dbReference type="NCBI Taxonomy" id="2594795"/>
    <lineage>
        <taxon>Bacteria</taxon>
        <taxon>Pseudomonadati</taxon>
        <taxon>Pseudomonadota</taxon>
        <taxon>Betaproteobacteria</taxon>
        <taxon>Neisseriales</taxon>
        <taxon>Chitinibacteraceae</taxon>
        <taxon>Chitinimonas</taxon>
    </lineage>
</organism>
<sequence length="279" mass="32159">MTKLACRYAIVQFLPYAETGEFANVGIVLACPQSGYFGFKLQDRRYSRITRFFDELDGRVYTDSIKLLAGELKRIGAILVTHQLPDAKLIREMFSHLVHPREAILRFGQPRALLVEEPEAALQKLFARYVERDFVTPEYVEQRIERRIHTLLKGLALERPFKPHRIGDDAYSAKFPFVQFDDVHAIKIIKPFNLSQAEPQLIYEHGDAWLQKLRRLRARKLLPDQVLFAVEPPPERSGERFKAYSDIVDELRSGHVSVLVSACEQELLDFVNAPLLLQA</sequence>
<protein>
    <submittedName>
        <fullName evidence="1">DUF3037 domain-containing protein</fullName>
    </submittedName>
</protein>
<name>A0A516SIB9_9NEIS</name>
<evidence type="ECO:0000313" key="1">
    <source>
        <dbReference type="EMBL" id="QDQ27893.1"/>
    </source>
</evidence>
<dbReference type="EMBL" id="CP041730">
    <property type="protein sequence ID" value="QDQ27893.1"/>
    <property type="molecule type" value="Genomic_DNA"/>
</dbReference>
<dbReference type="OrthoDB" id="9803207at2"/>
<dbReference type="InterPro" id="IPR021398">
    <property type="entry name" value="DUF3037"/>
</dbReference>
<keyword evidence="2" id="KW-1185">Reference proteome</keyword>
<accession>A0A516SIB9</accession>
<gene>
    <name evidence="1" type="ORF">FNU76_16920</name>
</gene>
<evidence type="ECO:0000313" key="2">
    <source>
        <dbReference type="Proteomes" id="UP000317550"/>
    </source>
</evidence>
<dbReference type="KEGG" id="cari:FNU76_16920"/>
<dbReference type="AlphaFoldDB" id="A0A516SIB9"/>
<proteinExistence type="predicted"/>
<reference evidence="2" key="1">
    <citation type="submission" date="2019-07" db="EMBL/GenBank/DDBJ databases">
        <title>Chitinimonas sp. nov., isolated from Ny-Alesund, arctica soil.</title>
        <authorList>
            <person name="Xu Q."/>
            <person name="Peng F."/>
        </authorList>
    </citation>
    <scope>NUCLEOTIDE SEQUENCE [LARGE SCALE GENOMIC DNA]</scope>
    <source>
        <strain evidence="2">R3-44</strain>
    </source>
</reference>
<dbReference type="Pfam" id="PF11236">
    <property type="entry name" value="DUF3037"/>
    <property type="match status" value="1"/>
</dbReference>